<proteinExistence type="predicted"/>
<organism evidence="1 2">
    <name type="scientific">Chryseobacterium glaciei</name>
    <dbReference type="NCBI Taxonomy" id="1685010"/>
    <lineage>
        <taxon>Bacteria</taxon>
        <taxon>Pseudomonadati</taxon>
        <taxon>Bacteroidota</taxon>
        <taxon>Flavobacteriia</taxon>
        <taxon>Flavobacteriales</taxon>
        <taxon>Weeksellaceae</taxon>
        <taxon>Chryseobacterium group</taxon>
        <taxon>Chryseobacterium</taxon>
    </lineage>
</organism>
<gene>
    <name evidence="1" type="ORF">A0O34_19895</name>
</gene>
<dbReference type="AlphaFoldDB" id="A0A172Y089"/>
<evidence type="ECO:0000313" key="1">
    <source>
        <dbReference type="EMBL" id="ANF52634.1"/>
    </source>
</evidence>
<accession>A0A172Y089</accession>
<dbReference type="EMBL" id="CP015199">
    <property type="protein sequence ID" value="ANF52634.1"/>
    <property type="molecule type" value="Genomic_DNA"/>
</dbReference>
<dbReference type="Proteomes" id="UP000077824">
    <property type="component" value="Chromosome"/>
</dbReference>
<dbReference type="KEGG" id="chh:A0O34_19895"/>
<name>A0A172Y089_9FLAO</name>
<sequence length="87" mass="10092">MIFTLLIINNTNLFLESGRDDFLNMLKGTARLEWSTFCSFWKGKSIGKTIKLRERKAETAAQKCIIDCIVSELNFNKKRINENSFIL</sequence>
<protein>
    <submittedName>
        <fullName evidence="1">Uncharacterized protein</fullName>
    </submittedName>
</protein>
<keyword evidence="2" id="KW-1185">Reference proteome</keyword>
<reference evidence="1 2" key="1">
    <citation type="submission" date="2016-04" db="EMBL/GenBank/DDBJ databases">
        <title>Complete Genome Sequence of Chryseobacterium sp. IHBB 10212.</title>
        <authorList>
            <person name="Pal M."/>
            <person name="Swarnkar M.K."/>
            <person name="Kaushal K."/>
            <person name="Chhibber S."/>
            <person name="Singh A.K."/>
            <person name="Gulati A."/>
        </authorList>
    </citation>
    <scope>NUCLEOTIDE SEQUENCE [LARGE SCALE GENOMIC DNA]</scope>
    <source>
        <strain evidence="1 2">IHBB 10212</strain>
    </source>
</reference>
<evidence type="ECO:0000313" key="2">
    <source>
        <dbReference type="Proteomes" id="UP000077824"/>
    </source>
</evidence>